<dbReference type="EMBL" id="JARGDH010000001">
    <property type="protein sequence ID" value="KAL0281191.1"/>
    <property type="molecule type" value="Genomic_DNA"/>
</dbReference>
<organism evidence="2">
    <name type="scientific">Menopon gallinae</name>
    <name type="common">poultry shaft louse</name>
    <dbReference type="NCBI Taxonomy" id="328185"/>
    <lineage>
        <taxon>Eukaryota</taxon>
        <taxon>Metazoa</taxon>
        <taxon>Ecdysozoa</taxon>
        <taxon>Arthropoda</taxon>
        <taxon>Hexapoda</taxon>
        <taxon>Insecta</taxon>
        <taxon>Pterygota</taxon>
        <taxon>Neoptera</taxon>
        <taxon>Paraneoptera</taxon>
        <taxon>Psocodea</taxon>
        <taxon>Troctomorpha</taxon>
        <taxon>Phthiraptera</taxon>
        <taxon>Amblycera</taxon>
        <taxon>Menoponidae</taxon>
        <taxon>Menopon</taxon>
    </lineage>
</organism>
<sequence>MGLTSKLFLLFVVCITFQAAFAWPHFSISKWTDVGYDINRAADDVERDIRKDLLNTKNKIWKETSKIINKGRFDESAIDCIVEKQVEQLELLDRTFVEARECIDNVRSEVNAITSEGRPELIMLKNKFKNQVKDCRNNSKDVFKTSQKVFQQNAMICTSTPRERE</sequence>
<accession>A0AAW2IGJ7</accession>
<feature type="signal peptide" evidence="1">
    <location>
        <begin position="1"/>
        <end position="22"/>
    </location>
</feature>
<evidence type="ECO:0000256" key="1">
    <source>
        <dbReference type="SAM" id="SignalP"/>
    </source>
</evidence>
<evidence type="ECO:0000313" key="2">
    <source>
        <dbReference type="EMBL" id="KAL0281191.1"/>
    </source>
</evidence>
<feature type="chain" id="PRO_5043789001" evidence="1">
    <location>
        <begin position="23"/>
        <end position="165"/>
    </location>
</feature>
<comment type="caution">
    <text evidence="2">The sequence shown here is derived from an EMBL/GenBank/DDBJ whole genome shotgun (WGS) entry which is preliminary data.</text>
</comment>
<protein>
    <submittedName>
        <fullName evidence="2">Uncharacterized protein</fullName>
    </submittedName>
</protein>
<gene>
    <name evidence="2" type="ORF">PYX00_002251</name>
</gene>
<name>A0AAW2IGJ7_9NEOP</name>
<keyword evidence="1" id="KW-0732">Signal</keyword>
<proteinExistence type="predicted"/>
<reference evidence="2" key="1">
    <citation type="journal article" date="2024" name="Gigascience">
        <title>Chromosome-level genome of the poultry shaft louse Menopon gallinae provides insight into the host-switching and adaptive evolution of parasitic lice.</title>
        <authorList>
            <person name="Xu Y."/>
            <person name="Ma L."/>
            <person name="Liu S."/>
            <person name="Liang Y."/>
            <person name="Liu Q."/>
            <person name="He Z."/>
            <person name="Tian L."/>
            <person name="Duan Y."/>
            <person name="Cai W."/>
            <person name="Li H."/>
            <person name="Song F."/>
        </authorList>
    </citation>
    <scope>NUCLEOTIDE SEQUENCE</scope>
    <source>
        <strain evidence="2">Cailab_2023a</strain>
    </source>
</reference>
<dbReference type="AlphaFoldDB" id="A0AAW2IGJ7"/>